<dbReference type="Proteomes" id="UP000016608">
    <property type="component" value="Unassembled WGS sequence"/>
</dbReference>
<protein>
    <recommendedName>
        <fullName evidence="3">DUF1444 family protein</fullName>
    </recommendedName>
</protein>
<organism evidence="1 2">
    <name type="scientific">Eubacterium ramulus ATCC 29099</name>
    <dbReference type="NCBI Taxonomy" id="1256908"/>
    <lineage>
        <taxon>Bacteria</taxon>
        <taxon>Bacillati</taxon>
        <taxon>Bacillota</taxon>
        <taxon>Clostridia</taxon>
        <taxon>Eubacteriales</taxon>
        <taxon>Eubacteriaceae</taxon>
        <taxon>Eubacterium</taxon>
    </lineage>
</organism>
<reference evidence="1 2" key="1">
    <citation type="submission" date="2013-06" db="EMBL/GenBank/DDBJ databases">
        <authorList>
            <person name="Weinstock G."/>
            <person name="Sodergren E."/>
            <person name="Lobos E.A."/>
            <person name="Fulton L."/>
            <person name="Fulton R."/>
            <person name="Courtney L."/>
            <person name="Fronick C."/>
            <person name="O'Laughlin M."/>
            <person name="Godfrey J."/>
            <person name="Wilson R.M."/>
            <person name="Miner T."/>
            <person name="Farmer C."/>
            <person name="Delehaunty K."/>
            <person name="Cordes M."/>
            <person name="Minx P."/>
            <person name="Tomlinson C."/>
            <person name="Chen J."/>
            <person name="Wollam A."/>
            <person name="Pepin K.H."/>
            <person name="Bhonagiri V."/>
            <person name="Zhang X."/>
            <person name="Warren W."/>
            <person name="Mitreva M."/>
            <person name="Mardis E.R."/>
            <person name="Wilson R.K."/>
        </authorList>
    </citation>
    <scope>NUCLEOTIDE SEQUENCE [LARGE SCALE GENOMIC DNA]</scope>
    <source>
        <strain evidence="1 2">ATCC 29099</strain>
    </source>
</reference>
<dbReference type="AlphaFoldDB" id="U2RA67"/>
<sequence>MITKNGKDKRKMKEMTLEEVKIYVLEHFCEYLPECYQKSTLRVESVVKNNQRLTGISLAGVKISPTIYLENIYEEYLEHKSSLCQILRKKANLFYERMKNGEEIMTLLKKVKTMSKEEIGKHLFLALVQTKNNHALLEHRIHRKFLDLSVLCNYEFSVGKELLSIGLSKMLLDQIQLSEEEAFNLAYKNSCARGILRQDATFYSLVKLEMRLNPELEMPDVHLAYSLDGEYGANIMLNKQFLKMASDRFGGDYYVIPASIYELILISGKIDCSEEERTALNKMIGEANKVAKMEKFILSDHAYFYNSKTHKLECVYEEE</sequence>
<evidence type="ECO:0000313" key="2">
    <source>
        <dbReference type="Proteomes" id="UP000016608"/>
    </source>
</evidence>
<dbReference type="Pfam" id="PF18941">
    <property type="entry name" value="DUF5688"/>
    <property type="match status" value="1"/>
</dbReference>
<comment type="caution">
    <text evidence="1">The sequence shown here is derived from an EMBL/GenBank/DDBJ whole genome shotgun (WGS) entry which is preliminary data.</text>
</comment>
<accession>U2RA67</accession>
<gene>
    <name evidence="1" type="ORF">HMPREF0373_01265</name>
</gene>
<dbReference type="PATRIC" id="fig|1256908.3.peg.1168"/>
<evidence type="ECO:0000313" key="1">
    <source>
        <dbReference type="EMBL" id="ERK47607.1"/>
    </source>
</evidence>
<evidence type="ECO:0008006" key="3">
    <source>
        <dbReference type="Google" id="ProtNLM"/>
    </source>
</evidence>
<dbReference type="InterPro" id="IPR043743">
    <property type="entry name" value="DUF5688"/>
</dbReference>
<dbReference type="EMBL" id="AWVJ01000084">
    <property type="protein sequence ID" value="ERK47607.1"/>
    <property type="molecule type" value="Genomic_DNA"/>
</dbReference>
<proteinExistence type="predicted"/>
<name>U2RA67_EUBRA</name>
<dbReference type="HOGENOM" id="CLU_054014_0_0_9"/>
<keyword evidence="2" id="KW-1185">Reference proteome</keyword>